<dbReference type="EMBL" id="JBHSXH010000015">
    <property type="protein sequence ID" value="MFC6826614.1"/>
    <property type="molecule type" value="Genomic_DNA"/>
</dbReference>
<organism evidence="2 3">
    <name type="scientific">Halopelagius fulvigenes</name>
    <dbReference type="NCBI Taxonomy" id="1198324"/>
    <lineage>
        <taxon>Archaea</taxon>
        <taxon>Methanobacteriati</taxon>
        <taxon>Methanobacteriota</taxon>
        <taxon>Stenosarchaea group</taxon>
        <taxon>Halobacteria</taxon>
        <taxon>Halobacteriales</taxon>
        <taxon>Haloferacaceae</taxon>
    </lineage>
</organism>
<gene>
    <name evidence="2" type="ORF">ACFQEV_16660</name>
</gene>
<dbReference type="RefSeq" id="WP_379698483.1">
    <property type="nucleotide sequence ID" value="NZ_JBHSXH010000015.1"/>
</dbReference>
<feature type="domain" description="DUF7344" evidence="1">
    <location>
        <begin position="19"/>
        <end position="96"/>
    </location>
</feature>
<evidence type="ECO:0000313" key="3">
    <source>
        <dbReference type="Proteomes" id="UP001596408"/>
    </source>
</evidence>
<dbReference type="AlphaFoldDB" id="A0ABD5U1U4"/>
<name>A0ABD5U1U4_9EURY</name>
<evidence type="ECO:0000313" key="2">
    <source>
        <dbReference type="EMBL" id="MFC6826614.1"/>
    </source>
</evidence>
<reference evidence="2 3" key="1">
    <citation type="journal article" date="2019" name="Int. J. Syst. Evol. Microbiol.">
        <title>The Global Catalogue of Microorganisms (GCM) 10K type strain sequencing project: providing services to taxonomists for standard genome sequencing and annotation.</title>
        <authorList>
            <consortium name="The Broad Institute Genomics Platform"/>
            <consortium name="The Broad Institute Genome Sequencing Center for Infectious Disease"/>
            <person name="Wu L."/>
            <person name="Ma J."/>
        </authorList>
    </citation>
    <scope>NUCLEOTIDE SEQUENCE [LARGE SCALE GENOMIC DNA]</scope>
    <source>
        <strain evidence="2 3">YIM 94188</strain>
    </source>
</reference>
<keyword evidence="3" id="KW-1185">Reference proteome</keyword>
<sequence length="115" mass="12444">MAVKQDGTPSGRSTIDSLAVLDDKHRLAAVGILAAKDRSVTLSSLAEGVAAEIRDVERGKIPKRDIEQVEITLHHNHLPKLDDAGVLEYSPEDHRVVPTDGLKTAETLTKTIDTN</sequence>
<comment type="caution">
    <text evidence="2">The sequence shown here is derived from an EMBL/GenBank/DDBJ whole genome shotgun (WGS) entry which is preliminary data.</text>
</comment>
<dbReference type="InterPro" id="IPR055768">
    <property type="entry name" value="DUF7344"/>
</dbReference>
<proteinExistence type="predicted"/>
<accession>A0ABD5U1U4</accession>
<dbReference type="Proteomes" id="UP001596408">
    <property type="component" value="Unassembled WGS sequence"/>
</dbReference>
<evidence type="ECO:0000259" key="1">
    <source>
        <dbReference type="Pfam" id="PF24035"/>
    </source>
</evidence>
<dbReference type="Pfam" id="PF24035">
    <property type="entry name" value="DUF7344"/>
    <property type="match status" value="1"/>
</dbReference>
<protein>
    <recommendedName>
        <fullName evidence="1">DUF7344 domain-containing protein</fullName>
    </recommendedName>
</protein>